<reference evidence="2 3" key="1">
    <citation type="submission" date="2018-02" db="EMBL/GenBank/DDBJ databases">
        <title>Comparative genomes isolates from brazilian mangrove.</title>
        <authorList>
            <person name="Araujo J.E."/>
            <person name="Taketani R.G."/>
            <person name="Silva M.C.P."/>
            <person name="Loureco M.V."/>
            <person name="Andreote F.D."/>
        </authorList>
    </citation>
    <scope>NUCLEOTIDE SEQUENCE [LARGE SCALE GENOMIC DNA]</scope>
    <source>
        <strain evidence="2 3">HEX-2 MGV</strain>
    </source>
</reference>
<accession>A0A2S8G4J1</accession>
<evidence type="ECO:0000313" key="3">
    <source>
        <dbReference type="Proteomes" id="UP000240009"/>
    </source>
</evidence>
<name>A0A2S8G4J1_9BACT</name>
<protein>
    <submittedName>
        <fullName evidence="2">Uncharacterized protein</fullName>
    </submittedName>
</protein>
<evidence type="ECO:0000256" key="1">
    <source>
        <dbReference type="SAM" id="MobiDB-lite"/>
    </source>
</evidence>
<dbReference type="AlphaFoldDB" id="A0A2S8G4J1"/>
<comment type="caution">
    <text evidence="2">The sequence shown here is derived from an EMBL/GenBank/DDBJ whole genome shotgun (WGS) entry which is preliminary data.</text>
</comment>
<feature type="compositionally biased region" description="Basic residues" evidence="1">
    <location>
        <begin position="78"/>
        <end position="89"/>
    </location>
</feature>
<dbReference type="RefSeq" id="WP_105350804.1">
    <property type="nucleotide sequence ID" value="NZ_PUIA01000016.1"/>
</dbReference>
<feature type="region of interest" description="Disordered" evidence="1">
    <location>
        <begin position="74"/>
        <end position="99"/>
    </location>
</feature>
<organism evidence="2 3">
    <name type="scientific">Blastopirellula marina</name>
    <dbReference type="NCBI Taxonomy" id="124"/>
    <lineage>
        <taxon>Bacteria</taxon>
        <taxon>Pseudomonadati</taxon>
        <taxon>Planctomycetota</taxon>
        <taxon>Planctomycetia</taxon>
        <taxon>Pirellulales</taxon>
        <taxon>Pirellulaceae</taxon>
        <taxon>Blastopirellula</taxon>
    </lineage>
</organism>
<evidence type="ECO:0000313" key="2">
    <source>
        <dbReference type="EMBL" id="PQO39372.1"/>
    </source>
</evidence>
<dbReference type="Proteomes" id="UP000240009">
    <property type="component" value="Unassembled WGS sequence"/>
</dbReference>
<gene>
    <name evidence="2" type="ORF">C5Y96_05825</name>
</gene>
<dbReference type="EMBL" id="PUIA01000016">
    <property type="protein sequence ID" value="PQO39372.1"/>
    <property type="molecule type" value="Genomic_DNA"/>
</dbReference>
<proteinExistence type="predicted"/>
<sequence>MQTAALNLETLAQLDPELAELYAELLTEAVQDCKARPHLQKARTVVLSLSMVPVEDDPEDVCLEWNVGLKTPSSVKTRNPKRGPVRARRSKTDQLQFDF</sequence>